<dbReference type="PANTHER" id="PTHR12110:SF41">
    <property type="entry name" value="INOSOSE DEHYDRATASE"/>
    <property type="match status" value="1"/>
</dbReference>
<dbReference type="OrthoDB" id="9798407at2"/>
<dbReference type="AlphaFoldDB" id="S9QLU2"/>
<dbReference type="HOGENOM" id="CLU_059523_1_0_5"/>
<dbReference type="SUPFAM" id="SSF51658">
    <property type="entry name" value="Xylose isomerase-like"/>
    <property type="match status" value="1"/>
</dbReference>
<dbReference type="EMBL" id="AOLV01000041">
    <property type="protein sequence ID" value="EPX82436.1"/>
    <property type="molecule type" value="Genomic_DNA"/>
</dbReference>
<sequence length="259" mass="28969">MIPNGDLSFQMFSSRAAENLEEQISVLAELGYTDVQPFFFGPPEDMASLESYSALLKRYGLTAKSGHFTLDLFEDAPDLVTAIARRFGMWLVVCPWIAPEDRPQTVAGWKALGDRLARLTDLMAARGLTFAYHNHDFEMHPLPDGSYPIEHLLGDRVPFEPDLAWMVVGGADPLVWLDRYRGRIPAVHVKDLAPEGTALDERGFADLGHGILDWQSLWDAAVASGSQLMIVEHDQPSDWRRFARRSIETMRAIGRGTEA</sequence>
<feature type="domain" description="Xylose isomerase-like TIM barrel" evidence="1">
    <location>
        <begin position="26"/>
        <end position="252"/>
    </location>
</feature>
<dbReference type="STRING" id="1123069.ruthe_03293"/>
<reference evidence="2 3" key="1">
    <citation type="journal article" date="2013" name="Stand. Genomic Sci.">
        <title>Genome sequence of the reddish-pigmented Rubellimicrobium thermophilum type strain (DSM 16684(T)), a member of the Roseobacter clade.</title>
        <authorList>
            <person name="Fiebig A."/>
            <person name="Riedel T."/>
            <person name="Gronow S."/>
            <person name="Petersen J."/>
            <person name="Klenk H.P."/>
            <person name="Goker M."/>
        </authorList>
    </citation>
    <scope>NUCLEOTIDE SEQUENCE [LARGE SCALE GENOMIC DNA]</scope>
    <source>
        <strain evidence="2 3">DSM 16684</strain>
    </source>
</reference>
<gene>
    <name evidence="2" type="ORF">ruthe_03293</name>
</gene>
<organism evidence="2 3">
    <name type="scientific">Rubellimicrobium thermophilum DSM 16684</name>
    <dbReference type="NCBI Taxonomy" id="1123069"/>
    <lineage>
        <taxon>Bacteria</taxon>
        <taxon>Pseudomonadati</taxon>
        <taxon>Pseudomonadota</taxon>
        <taxon>Alphaproteobacteria</taxon>
        <taxon>Rhodobacterales</taxon>
        <taxon>Roseobacteraceae</taxon>
        <taxon>Rubellimicrobium</taxon>
    </lineage>
</organism>
<evidence type="ECO:0000259" key="1">
    <source>
        <dbReference type="Pfam" id="PF01261"/>
    </source>
</evidence>
<dbReference type="GO" id="GO:0016853">
    <property type="term" value="F:isomerase activity"/>
    <property type="evidence" value="ECO:0007669"/>
    <property type="project" value="UniProtKB-KW"/>
</dbReference>
<name>S9QLU2_9RHOB</name>
<dbReference type="PATRIC" id="fig|1123069.3.peg.3262"/>
<dbReference type="InterPro" id="IPR036237">
    <property type="entry name" value="Xyl_isomerase-like_sf"/>
</dbReference>
<evidence type="ECO:0000313" key="3">
    <source>
        <dbReference type="Proteomes" id="UP000015346"/>
    </source>
</evidence>
<evidence type="ECO:0000313" key="2">
    <source>
        <dbReference type="EMBL" id="EPX82436.1"/>
    </source>
</evidence>
<keyword evidence="2" id="KW-0413">Isomerase</keyword>
<keyword evidence="3" id="KW-1185">Reference proteome</keyword>
<proteinExistence type="predicted"/>
<dbReference type="InterPro" id="IPR050312">
    <property type="entry name" value="IolE/XylAMocC-like"/>
</dbReference>
<dbReference type="Gene3D" id="3.20.20.150">
    <property type="entry name" value="Divalent-metal-dependent TIM barrel enzymes"/>
    <property type="match status" value="1"/>
</dbReference>
<dbReference type="Proteomes" id="UP000015346">
    <property type="component" value="Unassembled WGS sequence"/>
</dbReference>
<protein>
    <submittedName>
        <fullName evidence="2">Sugar phosphate isomerase/epimerase</fullName>
    </submittedName>
</protein>
<dbReference type="PANTHER" id="PTHR12110">
    <property type="entry name" value="HYDROXYPYRUVATE ISOMERASE"/>
    <property type="match status" value="1"/>
</dbReference>
<dbReference type="InterPro" id="IPR013022">
    <property type="entry name" value="Xyl_isomerase-like_TIM-brl"/>
</dbReference>
<dbReference type="Pfam" id="PF01261">
    <property type="entry name" value="AP_endonuc_2"/>
    <property type="match status" value="1"/>
</dbReference>
<comment type="caution">
    <text evidence="2">The sequence shown here is derived from an EMBL/GenBank/DDBJ whole genome shotgun (WGS) entry which is preliminary data.</text>
</comment>
<accession>S9QLU2</accession>